<evidence type="ECO:0000256" key="2">
    <source>
        <dbReference type="SAM" id="Phobius"/>
    </source>
</evidence>
<organism evidence="3 4">
    <name type="scientific">Candidatus Chisholmbacteria bacterium RIFCSPHIGHO2_01_FULL_48_12</name>
    <dbReference type="NCBI Taxonomy" id="1797589"/>
    <lineage>
        <taxon>Bacteria</taxon>
        <taxon>Candidatus Chisholmiibacteriota</taxon>
    </lineage>
</organism>
<name>A0A1G1VQR6_9BACT</name>
<dbReference type="AlphaFoldDB" id="A0A1G1VQR6"/>
<comment type="caution">
    <text evidence="3">The sequence shown here is derived from an EMBL/GenBank/DDBJ whole genome shotgun (WGS) entry which is preliminary data.</text>
</comment>
<dbReference type="STRING" id="1797589.A2784_01250"/>
<dbReference type="InterPro" id="IPR013783">
    <property type="entry name" value="Ig-like_fold"/>
</dbReference>
<feature type="region of interest" description="Disordered" evidence="1">
    <location>
        <begin position="33"/>
        <end position="53"/>
    </location>
</feature>
<evidence type="ECO:0008006" key="5">
    <source>
        <dbReference type="Google" id="ProtNLM"/>
    </source>
</evidence>
<keyword evidence="2" id="KW-0472">Membrane</keyword>
<feature type="compositionally biased region" description="Polar residues" evidence="1">
    <location>
        <begin position="33"/>
        <end position="52"/>
    </location>
</feature>
<sequence>MKKEVILAIVIGFSLGLVITFGIYTARQAISRHQTTNPSPSPQASPVTSSAHGLTITAPEPETVFTKTEATVSGMTTPNALVTLFTQEAEVIVYADTTGKFSTPVTLVGGANDITITAITPEGLTATTTLILIYSTATIEP</sequence>
<evidence type="ECO:0000313" key="3">
    <source>
        <dbReference type="EMBL" id="OGY17732.1"/>
    </source>
</evidence>
<dbReference type="Gene3D" id="2.60.40.10">
    <property type="entry name" value="Immunoglobulins"/>
    <property type="match status" value="1"/>
</dbReference>
<reference evidence="3 4" key="1">
    <citation type="journal article" date="2016" name="Nat. Commun.">
        <title>Thousands of microbial genomes shed light on interconnected biogeochemical processes in an aquifer system.</title>
        <authorList>
            <person name="Anantharaman K."/>
            <person name="Brown C.T."/>
            <person name="Hug L.A."/>
            <person name="Sharon I."/>
            <person name="Castelle C.J."/>
            <person name="Probst A.J."/>
            <person name="Thomas B.C."/>
            <person name="Singh A."/>
            <person name="Wilkins M.J."/>
            <person name="Karaoz U."/>
            <person name="Brodie E.L."/>
            <person name="Williams K.H."/>
            <person name="Hubbard S.S."/>
            <person name="Banfield J.F."/>
        </authorList>
    </citation>
    <scope>NUCLEOTIDE SEQUENCE [LARGE SCALE GENOMIC DNA]</scope>
</reference>
<dbReference type="EMBL" id="MHCH01000015">
    <property type="protein sequence ID" value="OGY17732.1"/>
    <property type="molecule type" value="Genomic_DNA"/>
</dbReference>
<evidence type="ECO:0000256" key="1">
    <source>
        <dbReference type="SAM" id="MobiDB-lite"/>
    </source>
</evidence>
<accession>A0A1G1VQR6</accession>
<feature type="transmembrane region" description="Helical" evidence="2">
    <location>
        <begin position="6"/>
        <end position="26"/>
    </location>
</feature>
<dbReference type="Proteomes" id="UP000177324">
    <property type="component" value="Unassembled WGS sequence"/>
</dbReference>
<proteinExistence type="predicted"/>
<gene>
    <name evidence="3" type="ORF">A2784_01250</name>
</gene>
<protein>
    <recommendedName>
        <fullName evidence="5">Bacterial Ig domain-containing protein</fullName>
    </recommendedName>
</protein>
<keyword evidence="2" id="KW-0812">Transmembrane</keyword>
<keyword evidence="2" id="KW-1133">Transmembrane helix</keyword>
<evidence type="ECO:0000313" key="4">
    <source>
        <dbReference type="Proteomes" id="UP000177324"/>
    </source>
</evidence>